<dbReference type="PANTHER" id="PTHR46179:SF13">
    <property type="entry name" value="C2H2-TYPE DOMAIN-CONTAINING PROTEIN"/>
    <property type="match status" value="1"/>
</dbReference>
<evidence type="ECO:0000256" key="5">
    <source>
        <dbReference type="ARBA" id="ARBA00022833"/>
    </source>
</evidence>
<evidence type="ECO:0000256" key="3">
    <source>
        <dbReference type="ARBA" id="ARBA00022737"/>
    </source>
</evidence>
<name>A0A4Y7TTD3_COPMI</name>
<feature type="domain" description="C2H2-type" evidence="11">
    <location>
        <begin position="344"/>
        <end position="368"/>
    </location>
</feature>
<dbReference type="InterPro" id="IPR036236">
    <property type="entry name" value="Znf_C2H2_sf"/>
</dbReference>
<feature type="compositionally biased region" description="Basic and acidic residues" evidence="10">
    <location>
        <begin position="272"/>
        <end position="283"/>
    </location>
</feature>
<dbReference type="PANTHER" id="PTHR46179">
    <property type="entry name" value="ZINC FINGER PROTEIN"/>
    <property type="match status" value="1"/>
</dbReference>
<feature type="domain" description="C2H2-type" evidence="11">
    <location>
        <begin position="93"/>
        <end position="120"/>
    </location>
</feature>
<comment type="subcellular location">
    <subcellularLocation>
        <location evidence="1">Nucleus</location>
    </subcellularLocation>
</comment>
<evidence type="ECO:0000256" key="8">
    <source>
        <dbReference type="ARBA" id="ARBA00023242"/>
    </source>
</evidence>
<keyword evidence="13" id="KW-1185">Reference proteome</keyword>
<reference evidence="12 13" key="1">
    <citation type="journal article" date="2019" name="Nat. Ecol. Evol.">
        <title>Megaphylogeny resolves global patterns of mushroom evolution.</title>
        <authorList>
            <person name="Varga T."/>
            <person name="Krizsan K."/>
            <person name="Foldi C."/>
            <person name="Dima B."/>
            <person name="Sanchez-Garcia M."/>
            <person name="Sanchez-Ramirez S."/>
            <person name="Szollosi G.J."/>
            <person name="Szarkandi J.G."/>
            <person name="Papp V."/>
            <person name="Albert L."/>
            <person name="Andreopoulos W."/>
            <person name="Angelini C."/>
            <person name="Antonin V."/>
            <person name="Barry K.W."/>
            <person name="Bougher N.L."/>
            <person name="Buchanan P."/>
            <person name="Buyck B."/>
            <person name="Bense V."/>
            <person name="Catcheside P."/>
            <person name="Chovatia M."/>
            <person name="Cooper J."/>
            <person name="Damon W."/>
            <person name="Desjardin D."/>
            <person name="Finy P."/>
            <person name="Geml J."/>
            <person name="Haridas S."/>
            <person name="Hughes K."/>
            <person name="Justo A."/>
            <person name="Karasinski D."/>
            <person name="Kautmanova I."/>
            <person name="Kiss B."/>
            <person name="Kocsube S."/>
            <person name="Kotiranta H."/>
            <person name="LaButti K.M."/>
            <person name="Lechner B.E."/>
            <person name="Liimatainen K."/>
            <person name="Lipzen A."/>
            <person name="Lukacs Z."/>
            <person name="Mihaltcheva S."/>
            <person name="Morgado L.N."/>
            <person name="Niskanen T."/>
            <person name="Noordeloos M.E."/>
            <person name="Ohm R.A."/>
            <person name="Ortiz-Santana B."/>
            <person name="Ovrebo C."/>
            <person name="Racz N."/>
            <person name="Riley R."/>
            <person name="Savchenko A."/>
            <person name="Shiryaev A."/>
            <person name="Soop K."/>
            <person name="Spirin V."/>
            <person name="Szebenyi C."/>
            <person name="Tomsovsky M."/>
            <person name="Tulloss R.E."/>
            <person name="Uehling J."/>
            <person name="Grigoriev I.V."/>
            <person name="Vagvolgyi C."/>
            <person name="Papp T."/>
            <person name="Martin F.M."/>
            <person name="Miettinen O."/>
            <person name="Hibbett D.S."/>
            <person name="Nagy L.G."/>
        </authorList>
    </citation>
    <scope>NUCLEOTIDE SEQUENCE [LARGE SCALE GENOMIC DNA]</scope>
    <source>
        <strain evidence="12 13">FP101781</strain>
    </source>
</reference>
<dbReference type="STRING" id="71717.A0A4Y7TTD3"/>
<feature type="region of interest" description="Disordered" evidence="10">
    <location>
        <begin position="366"/>
        <end position="447"/>
    </location>
</feature>
<dbReference type="GO" id="GO:0000981">
    <property type="term" value="F:DNA-binding transcription factor activity, RNA polymerase II-specific"/>
    <property type="evidence" value="ECO:0007669"/>
    <property type="project" value="UniProtKB-ARBA"/>
</dbReference>
<dbReference type="Pfam" id="PF00096">
    <property type="entry name" value="zf-C2H2"/>
    <property type="match status" value="3"/>
</dbReference>
<protein>
    <submittedName>
        <fullName evidence="12">Transcription factor iiia</fullName>
    </submittedName>
</protein>
<dbReference type="PROSITE" id="PS50157">
    <property type="entry name" value="ZINC_FINGER_C2H2_2"/>
    <property type="match status" value="7"/>
</dbReference>
<feature type="compositionally biased region" description="Basic and acidic residues" evidence="10">
    <location>
        <begin position="297"/>
        <end position="307"/>
    </location>
</feature>
<evidence type="ECO:0000256" key="6">
    <source>
        <dbReference type="ARBA" id="ARBA00023015"/>
    </source>
</evidence>
<evidence type="ECO:0000256" key="10">
    <source>
        <dbReference type="SAM" id="MobiDB-lite"/>
    </source>
</evidence>
<dbReference type="GO" id="GO:0008270">
    <property type="term" value="F:zinc ion binding"/>
    <property type="evidence" value="ECO:0007669"/>
    <property type="project" value="UniProtKB-KW"/>
</dbReference>
<dbReference type="EMBL" id="QPFP01000004">
    <property type="protein sequence ID" value="TEB37445.1"/>
    <property type="molecule type" value="Genomic_DNA"/>
</dbReference>
<dbReference type="OrthoDB" id="427030at2759"/>
<feature type="compositionally biased region" description="Acidic residues" evidence="10">
    <location>
        <begin position="382"/>
        <end position="394"/>
    </location>
</feature>
<evidence type="ECO:0000256" key="1">
    <source>
        <dbReference type="ARBA" id="ARBA00004123"/>
    </source>
</evidence>
<feature type="domain" description="C2H2-type" evidence="11">
    <location>
        <begin position="153"/>
        <end position="183"/>
    </location>
</feature>
<feature type="domain" description="C2H2-type" evidence="11">
    <location>
        <begin position="63"/>
        <end position="92"/>
    </location>
</feature>
<organism evidence="12 13">
    <name type="scientific">Coprinellus micaceus</name>
    <name type="common">Glistening ink-cap mushroom</name>
    <name type="synonym">Coprinus micaceus</name>
    <dbReference type="NCBI Taxonomy" id="71717"/>
    <lineage>
        <taxon>Eukaryota</taxon>
        <taxon>Fungi</taxon>
        <taxon>Dikarya</taxon>
        <taxon>Basidiomycota</taxon>
        <taxon>Agaricomycotina</taxon>
        <taxon>Agaricomycetes</taxon>
        <taxon>Agaricomycetidae</taxon>
        <taxon>Agaricales</taxon>
        <taxon>Agaricineae</taxon>
        <taxon>Psathyrellaceae</taxon>
        <taxon>Coprinellus</taxon>
    </lineage>
</organism>
<dbReference type="FunFam" id="3.30.160.60:FF:000624">
    <property type="entry name" value="zinc finger protein 697"/>
    <property type="match status" value="1"/>
</dbReference>
<dbReference type="Gene3D" id="3.30.160.60">
    <property type="entry name" value="Classic Zinc Finger"/>
    <property type="match status" value="6"/>
</dbReference>
<gene>
    <name evidence="12" type="ORF">FA13DRAFT_1622185</name>
</gene>
<comment type="caution">
    <text evidence="12">The sequence shown here is derived from an EMBL/GenBank/DDBJ whole genome shotgun (WGS) entry which is preliminary data.</text>
</comment>
<dbReference type="FunFam" id="3.30.160.60:FF:000125">
    <property type="entry name" value="Putative zinc finger protein 143"/>
    <property type="match status" value="2"/>
</dbReference>
<evidence type="ECO:0000256" key="2">
    <source>
        <dbReference type="ARBA" id="ARBA00022723"/>
    </source>
</evidence>
<feature type="domain" description="C2H2-type" evidence="11">
    <location>
        <begin position="186"/>
        <end position="215"/>
    </location>
</feature>
<keyword evidence="7" id="KW-0804">Transcription</keyword>
<dbReference type="Proteomes" id="UP000298030">
    <property type="component" value="Unassembled WGS sequence"/>
</dbReference>
<evidence type="ECO:0000256" key="7">
    <source>
        <dbReference type="ARBA" id="ARBA00023163"/>
    </source>
</evidence>
<evidence type="ECO:0000313" key="12">
    <source>
        <dbReference type="EMBL" id="TEB37445.1"/>
    </source>
</evidence>
<dbReference type="SUPFAM" id="SSF57667">
    <property type="entry name" value="beta-beta-alpha zinc fingers"/>
    <property type="match status" value="4"/>
</dbReference>
<keyword evidence="6" id="KW-0805">Transcription regulation</keyword>
<keyword evidence="8" id="KW-0539">Nucleus</keyword>
<dbReference type="SMART" id="SM00355">
    <property type="entry name" value="ZnF_C2H2"/>
    <property type="match status" value="10"/>
</dbReference>
<dbReference type="PROSITE" id="PS00028">
    <property type="entry name" value="ZINC_FINGER_C2H2_1"/>
    <property type="match status" value="6"/>
</dbReference>
<keyword evidence="2" id="KW-0479">Metal-binding</keyword>
<evidence type="ECO:0000256" key="9">
    <source>
        <dbReference type="PROSITE-ProRule" id="PRU00042"/>
    </source>
</evidence>
<evidence type="ECO:0000256" key="4">
    <source>
        <dbReference type="ARBA" id="ARBA00022771"/>
    </source>
</evidence>
<feature type="domain" description="C2H2-type" evidence="11">
    <location>
        <begin position="123"/>
        <end position="152"/>
    </location>
</feature>
<keyword evidence="5" id="KW-0862">Zinc</keyword>
<keyword evidence="4 9" id="KW-0863">Zinc-finger</keyword>
<sequence length="484" mass="54851">MEASLTVATTVLGKRGRDKAHVGVIYLSSSCSEHSDFEPIASISRSKPVLINGKLVASTKRRYQCTFEGCSKAYTKPSRLEEHERSHTGERPFVCETCNKSYLRDAHLQAHSRSHLPESSRPLVCDSKDCQKRFWTAQHRKAHHDWHNGAKPFACTEEGCHEAFAKHHLLRAHVCEVHAPPGTKSYRCDHEGCDKSFDTNQHLKAHKKTHNSKRYTCVQGSCLAQSASEPVFYQNWTALQHHIRTAHPPTCPHPSCNGRVFASQKGLRSHQKLHEQRDAEEQLRGTLPVEDADADDDRPTKKARRGGEIGRDWKCDFEGCDKDFKSKKALKTHKNVSHLGKRDFACTECDKAFGYKHLLQRHTAKMHTPPVNRVQQNHSESDADDEDDEHEDEQEGRGHRHIDSITGKTYADKQKSKPPPKFPCPFPKVDSLAGAPTTTSTSTERCDHGFSRLYDLRRHLQAAHDIETSKEGLQSWMQKRSGRA</sequence>
<keyword evidence="3" id="KW-0677">Repeat</keyword>
<evidence type="ECO:0000259" key="11">
    <source>
        <dbReference type="PROSITE" id="PS50157"/>
    </source>
</evidence>
<dbReference type="InterPro" id="IPR013087">
    <property type="entry name" value="Znf_C2H2_type"/>
</dbReference>
<dbReference type="InterPro" id="IPR051061">
    <property type="entry name" value="Zinc_finger_trans_reg"/>
</dbReference>
<feature type="region of interest" description="Disordered" evidence="10">
    <location>
        <begin position="267"/>
        <end position="307"/>
    </location>
</feature>
<dbReference type="GO" id="GO:0005634">
    <property type="term" value="C:nucleus"/>
    <property type="evidence" value="ECO:0007669"/>
    <property type="project" value="TreeGrafter"/>
</dbReference>
<evidence type="ECO:0000313" key="13">
    <source>
        <dbReference type="Proteomes" id="UP000298030"/>
    </source>
</evidence>
<proteinExistence type="predicted"/>
<feature type="domain" description="C2H2-type" evidence="11">
    <location>
        <begin position="313"/>
        <end position="343"/>
    </location>
</feature>
<feature type="compositionally biased region" description="Pro residues" evidence="10">
    <location>
        <begin position="417"/>
        <end position="426"/>
    </location>
</feature>
<dbReference type="GO" id="GO:0000978">
    <property type="term" value="F:RNA polymerase II cis-regulatory region sequence-specific DNA binding"/>
    <property type="evidence" value="ECO:0007669"/>
    <property type="project" value="UniProtKB-ARBA"/>
</dbReference>
<dbReference type="AlphaFoldDB" id="A0A4Y7TTD3"/>
<accession>A0A4Y7TTD3</accession>